<gene>
    <name evidence="3" type="ORF">WA026_007157</name>
</gene>
<dbReference type="SUPFAM" id="SSF48371">
    <property type="entry name" value="ARM repeat"/>
    <property type="match status" value="2"/>
</dbReference>
<dbReference type="PROSITE" id="PS50176">
    <property type="entry name" value="ARM_REPEAT"/>
    <property type="match status" value="3"/>
</dbReference>
<dbReference type="Gene3D" id="1.25.10.10">
    <property type="entry name" value="Leucine-rich Repeat Variant"/>
    <property type="match status" value="3"/>
</dbReference>
<accession>A0AAW1V538</accession>
<reference evidence="3 4" key="1">
    <citation type="submission" date="2023-03" db="EMBL/GenBank/DDBJ databases">
        <title>Genome insight into feeding habits of ladybird beetles.</title>
        <authorList>
            <person name="Li H.-S."/>
            <person name="Huang Y.-H."/>
            <person name="Pang H."/>
        </authorList>
    </citation>
    <scope>NUCLEOTIDE SEQUENCE [LARGE SCALE GENOMIC DNA]</scope>
    <source>
        <strain evidence="3">SYSU_2023b</strain>
        <tissue evidence="3">Whole body</tissue>
    </source>
</reference>
<dbReference type="EMBL" id="JARQZJ010000123">
    <property type="protein sequence ID" value="KAK9889780.1"/>
    <property type="molecule type" value="Genomic_DNA"/>
</dbReference>
<evidence type="ECO:0000313" key="4">
    <source>
        <dbReference type="Proteomes" id="UP001431783"/>
    </source>
</evidence>
<dbReference type="SMART" id="SM00185">
    <property type="entry name" value="ARM"/>
    <property type="match status" value="11"/>
</dbReference>
<keyword evidence="4" id="KW-1185">Reference proteome</keyword>
<feature type="region of interest" description="Disordered" evidence="2">
    <location>
        <begin position="15"/>
        <end position="49"/>
    </location>
</feature>
<comment type="caution">
    <text evidence="3">The sequence shown here is derived from an EMBL/GenBank/DDBJ whole genome shotgun (WGS) entry which is preliminary data.</text>
</comment>
<name>A0AAW1V538_9CUCU</name>
<feature type="repeat" description="ARM" evidence="1">
    <location>
        <begin position="367"/>
        <end position="411"/>
    </location>
</feature>
<protein>
    <recommendedName>
        <fullName evidence="5">Armadillo repeat-containing protein gudu</fullName>
    </recommendedName>
</protein>
<feature type="repeat" description="ARM" evidence="1">
    <location>
        <begin position="98"/>
        <end position="141"/>
    </location>
</feature>
<evidence type="ECO:0008006" key="5">
    <source>
        <dbReference type="Google" id="ProtNLM"/>
    </source>
</evidence>
<dbReference type="PANTHER" id="PTHR46241">
    <property type="entry name" value="ARMADILLO REPEAT-CONTAINING PROTEIN 4 ARMC4"/>
    <property type="match status" value="1"/>
</dbReference>
<dbReference type="Proteomes" id="UP001431783">
    <property type="component" value="Unassembled WGS sequence"/>
</dbReference>
<proteinExistence type="predicted"/>
<dbReference type="InterPro" id="IPR011989">
    <property type="entry name" value="ARM-like"/>
</dbReference>
<dbReference type="InterPro" id="IPR016024">
    <property type="entry name" value="ARM-type_fold"/>
</dbReference>
<dbReference type="AlphaFoldDB" id="A0AAW1V538"/>
<feature type="repeat" description="ARM" evidence="1">
    <location>
        <begin position="494"/>
        <end position="536"/>
    </location>
</feature>
<sequence>MLSVPSNSVDTIDELKPKEVFVGDETDSEATSRSSGSSEDEIERDRPDFECPPEYWHIQKLMKYLKSGNQTATLVSLCCLKDHDLSIEVNQYAIQDMGGLEVLINLLETGDIGAIKLGALSILSDLSQSENLRKAIVDLGGVPQLVRNLVDPAGDVQILIGETIHHLALLKKARKDLRHWNGIPLLVDLLDVPEKFLHTPKSDLSNIDLEKIMIAQAASKGLWSASKSRKNMLVMMKAGIVPLLARLIGSIHLDVVKPAMGTLSQCVVEPGFQLAVQTEGMVKNIVKHLINEDDIELRTHCCETLYNCCEDAITRSMVREAGGLDILIRVVSDVNNRQNKPLMAAATGAIWKTAKSAENVERFDILRAVEILIKLLEDVDEDERVLANVVGALCEFVKIQKNRDTLRRTGGIQNMINLLNYTYRPLLENLAMVLKECAEDADGMGIIEDCDGVRLIWSLLRNSSKKVQANAAWCLVPCIRNAKDSGEMVRSFVGGLELVVHLLESDDPEVLSCVCAAIAEIAKDKENLAVISDHGVVPRLVDLVRTDNQFLRQHLAAAIGNCCAWGINCKLFGRFGAITPLVGFIAEGNSDVQRTTAMALHALSENQFNCITMHESGVVNFLLKAVGSKDYVLQEAAAGCLANIRKLALEAETNHLIKKKPVESDEEIGN</sequence>
<organism evidence="3 4">
    <name type="scientific">Henosepilachna vigintioctopunctata</name>
    <dbReference type="NCBI Taxonomy" id="420089"/>
    <lineage>
        <taxon>Eukaryota</taxon>
        <taxon>Metazoa</taxon>
        <taxon>Ecdysozoa</taxon>
        <taxon>Arthropoda</taxon>
        <taxon>Hexapoda</taxon>
        <taxon>Insecta</taxon>
        <taxon>Pterygota</taxon>
        <taxon>Neoptera</taxon>
        <taxon>Endopterygota</taxon>
        <taxon>Coleoptera</taxon>
        <taxon>Polyphaga</taxon>
        <taxon>Cucujiformia</taxon>
        <taxon>Coccinelloidea</taxon>
        <taxon>Coccinellidae</taxon>
        <taxon>Epilachninae</taxon>
        <taxon>Epilachnini</taxon>
        <taxon>Henosepilachna</taxon>
    </lineage>
</organism>
<evidence type="ECO:0000313" key="3">
    <source>
        <dbReference type="EMBL" id="KAK9889780.1"/>
    </source>
</evidence>
<dbReference type="InterPro" id="IPR000225">
    <property type="entry name" value="Armadillo"/>
</dbReference>
<evidence type="ECO:0000256" key="2">
    <source>
        <dbReference type="SAM" id="MobiDB-lite"/>
    </source>
</evidence>
<dbReference type="PANTHER" id="PTHR46241:SF1">
    <property type="entry name" value="OUTER DYNEIN ARM-DOCKING COMPLEX SUBUNIT 2"/>
    <property type="match status" value="1"/>
</dbReference>
<evidence type="ECO:0000256" key="1">
    <source>
        <dbReference type="PROSITE-ProRule" id="PRU00259"/>
    </source>
</evidence>